<dbReference type="Gene3D" id="3.40.50.300">
    <property type="entry name" value="P-loop containing nucleotide triphosphate hydrolases"/>
    <property type="match status" value="2"/>
</dbReference>
<evidence type="ECO:0000313" key="2">
    <source>
        <dbReference type="EMBL" id="MDQ2067533.1"/>
    </source>
</evidence>
<feature type="coiled-coil region" evidence="1">
    <location>
        <begin position="368"/>
        <end position="395"/>
    </location>
</feature>
<dbReference type="Proteomes" id="UP001239680">
    <property type="component" value="Unassembled WGS sequence"/>
</dbReference>
<dbReference type="InterPro" id="IPR027417">
    <property type="entry name" value="P-loop_NTPase"/>
</dbReference>
<dbReference type="RefSeq" id="WP_306681237.1">
    <property type="nucleotide sequence ID" value="NZ_JAVDBT010000014.1"/>
</dbReference>
<comment type="caution">
    <text evidence="2">The sequence shown here is derived from an EMBL/GenBank/DDBJ whole genome shotgun (WGS) entry which is preliminary data.</text>
</comment>
<protein>
    <submittedName>
        <fullName evidence="2">Chromosome segregation protein SMC</fullName>
    </submittedName>
</protein>
<proteinExistence type="predicted"/>
<dbReference type="PANTHER" id="PTHR41259:SF1">
    <property type="entry name" value="DOUBLE-STRAND BREAK REPAIR RAD50 ATPASE, PUTATIVE-RELATED"/>
    <property type="match status" value="1"/>
</dbReference>
<reference evidence="2 3" key="1">
    <citation type="submission" date="2023-08" db="EMBL/GenBank/DDBJ databases">
        <title>Characterization of two Paracoccaceae strains isolated from Phycosphere and proposal of Xinfangfangia lacusdiani sp. nov.</title>
        <authorList>
            <person name="Deng Y."/>
            <person name="Zhang Y.Q."/>
        </authorList>
    </citation>
    <scope>NUCLEOTIDE SEQUENCE [LARGE SCALE GENOMIC DNA]</scope>
    <source>
        <strain evidence="2 3">CPCC 101601</strain>
    </source>
</reference>
<feature type="coiled-coil region" evidence="1">
    <location>
        <begin position="538"/>
        <end position="597"/>
    </location>
</feature>
<dbReference type="EMBL" id="JAVDBT010000014">
    <property type="protein sequence ID" value="MDQ2067533.1"/>
    <property type="molecule type" value="Genomic_DNA"/>
</dbReference>
<sequence>MKIRAIELSNLRRFAGQRARIEGIGDGISVLSQPNEFGKSTFFDGLHAVFFQPHRSSKAPVKALQPHSGGSPEASVEIELPEGHFRIEKRWLGRANARILDAQGRIIAQEDEAEAWIDRLTGQGLAGPSGLLWVRQGLLGMEPEGNTTAEKAERERALVARRDLISSVAGEIEVMTGGRRMDLVLARVSEELARLATSTLRPKAGGEWARAVDEAAAMAAERAVLEGKVARLSAELRQRASIAKDLASLADPEASARDEAALAAAETALQAAEKHSEALQKAEAELRLAQLTAKQGQDAILRLEGVRTRLQRAQELDGKARDEAAKAEALAQAAAQQEASAVAGADTARAAALATATRLEAAQRAQLAIAARDRVAALEAELARAERQRGALEEQQAARQLIKISKAQLEAAEAAQSARDRLALQDEARRVSVSLRYDSAARVTVEGLALGDAPLRLRGLTHFDLPGIGQMSVDPGLSGAGDMAGELAKAEAKLAQLLSACGCADLAAARSAWSEAQRLDTALAEGRARLAELAPEGVEALQSRLAAARAEAGEATEVVVEDLPALQGQLTKLRQAEDQAQAVRREAEARHATLRETRAARQAELQSAGQALAAIQSEAGDPVELSAQLLNLKAAQPGLEAAQVKVSEILNDLKAKAPDLATAHAAVTRLRSVVAGRQRDRIRLESELAGVNGSIGALADEGIEESLDELRGREAAALARAARYEREVQALKRLREALERARQAMRDEYFGEVLQELNPLLSILHPGAALRIDDASLLPVALSRDGQDEVLDILSGGTREQLAVLTRLAFARLFARSGRPVPVILDDALVHSDDDRIEAMFTALHRVAQDQQIIVLTCRQRAFAPLGGDRLLAKVTAL</sequence>
<feature type="coiled-coil region" evidence="1">
    <location>
        <begin position="707"/>
        <end position="748"/>
    </location>
</feature>
<accession>A0ABU0W0L0</accession>
<keyword evidence="1" id="KW-0175">Coiled coil</keyword>
<name>A0ABU0W0L0_9RHOB</name>
<evidence type="ECO:0000256" key="1">
    <source>
        <dbReference type="SAM" id="Coils"/>
    </source>
</evidence>
<keyword evidence="3" id="KW-1185">Reference proteome</keyword>
<evidence type="ECO:0000313" key="3">
    <source>
        <dbReference type="Proteomes" id="UP001239680"/>
    </source>
</evidence>
<gene>
    <name evidence="2" type="ORF">Q9295_14230</name>
</gene>
<dbReference type="SUPFAM" id="SSF52540">
    <property type="entry name" value="P-loop containing nucleoside triphosphate hydrolases"/>
    <property type="match status" value="1"/>
</dbReference>
<dbReference type="PANTHER" id="PTHR41259">
    <property type="entry name" value="DOUBLE-STRAND BREAK REPAIR RAD50 ATPASE, PUTATIVE-RELATED"/>
    <property type="match status" value="1"/>
</dbReference>
<feature type="coiled-coil region" evidence="1">
    <location>
        <begin position="262"/>
        <end position="299"/>
    </location>
</feature>
<organism evidence="2 3">
    <name type="scientific">Pseudogemmobacter lacusdianii</name>
    <dbReference type="NCBI Taxonomy" id="3069608"/>
    <lineage>
        <taxon>Bacteria</taxon>
        <taxon>Pseudomonadati</taxon>
        <taxon>Pseudomonadota</taxon>
        <taxon>Alphaproteobacteria</taxon>
        <taxon>Rhodobacterales</taxon>
        <taxon>Paracoccaceae</taxon>
        <taxon>Pseudogemmobacter</taxon>
    </lineage>
</organism>